<dbReference type="PRINTS" id="PR00096">
    <property type="entry name" value="GATASE"/>
</dbReference>
<dbReference type="AlphaFoldDB" id="S7TFZ7"/>
<keyword evidence="3" id="KW-0808">Transferase</keyword>
<sequence length="182" mass="19591">MKLLLVDNEDSFTRILEHLLATVTGTAPLVLPYAAFTMRAARAADLVVVSPGPGHPADYPAYEPLVTATDGPPVLGVCLGMQIINHFLGGEVAPLPGCVHGRASEIAFAGRRLRVARYHSLHLSRLAQGLVVEAATDEGVIMAVRHETRPLLGYLFHPESFLTESPEIFIRHACARLLPVSA</sequence>
<dbReference type="InterPro" id="IPR017926">
    <property type="entry name" value="GATASE"/>
</dbReference>
<gene>
    <name evidence="3" type="ORF">dsat_1670</name>
</gene>
<dbReference type="EMBL" id="ATHI01000001">
    <property type="protein sequence ID" value="EPR36142.1"/>
    <property type="molecule type" value="Genomic_DNA"/>
</dbReference>
<dbReference type="Gene3D" id="3.40.50.880">
    <property type="match status" value="1"/>
</dbReference>
<dbReference type="GO" id="GO:0016740">
    <property type="term" value="F:transferase activity"/>
    <property type="evidence" value="ECO:0007669"/>
    <property type="project" value="UniProtKB-KW"/>
</dbReference>
<dbReference type="InterPro" id="IPR006221">
    <property type="entry name" value="TrpG/PapA_dom"/>
</dbReference>
<proteinExistence type="predicted"/>
<evidence type="ECO:0000259" key="2">
    <source>
        <dbReference type="Pfam" id="PF00117"/>
    </source>
</evidence>
<reference evidence="3 4" key="1">
    <citation type="journal article" date="2013" name="Genome Announc.">
        <title>Draft genome sequences for three mercury-methylating, sulfate-reducing bacteria.</title>
        <authorList>
            <person name="Brown S.D."/>
            <person name="Hurt R.A.Jr."/>
            <person name="Gilmour C.C."/>
            <person name="Elias D.A."/>
        </authorList>
    </citation>
    <scope>NUCLEOTIDE SEQUENCE [LARGE SCALE GENOMIC DNA]</scope>
    <source>
        <strain evidence="3 4">DSM 16529</strain>
    </source>
</reference>
<dbReference type="InterPro" id="IPR050472">
    <property type="entry name" value="Anth_synth/Amidotransfase"/>
</dbReference>
<keyword evidence="1 3" id="KW-0315">Glutamine amidotransferase</keyword>
<accession>S7TFZ7</accession>
<dbReference type="PANTHER" id="PTHR43418">
    <property type="entry name" value="MULTIFUNCTIONAL TRYPTOPHAN BIOSYNTHESIS PROTEIN-RELATED"/>
    <property type="match status" value="1"/>
</dbReference>
<dbReference type="OrthoDB" id="9786812at2"/>
<dbReference type="RefSeq" id="WP_020885556.1">
    <property type="nucleotide sequence ID" value="NZ_ATHI01000001.1"/>
</dbReference>
<evidence type="ECO:0000313" key="3">
    <source>
        <dbReference type="EMBL" id="EPR36142.1"/>
    </source>
</evidence>
<dbReference type="SUPFAM" id="SSF52317">
    <property type="entry name" value="Class I glutamine amidotransferase-like"/>
    <property type="match status" value="1"/>
</dbReference>
<organism evidence="3 4">
    <name type="scientific">Alkalidesulfovibrio alkalitolerans DSM 16529</name>
    <dbReference type="NCBI Taxonomy" id="1121439"/>
    <lineage>
        <taxon>Bacteria</taxon>
        <taxon>Pseudomonadati</taxon>
        <taxon>Thermodesulfobacteriota</taxon>
        <taxon>Desulfovibrionia</taxon>
        <taxon>Desulfovibrionales</taxon>
        <taxon>Desulfovibrionaceae</taxon>
        <taxon>Alkalidesulfovibrio</taxon>
    </lineage>
</organism>
<dbReference type="STRING" id="1121439.dsat_1670"/>
<name>S7TFZ7_9BACT</name>
<dbReference type="GO" id="GO:0000162">
    <property type="term" value="P:L-tryptophan biosynthetic process"/>
    <property type="evidence" value="ECO:0007669"/>
    <property type="project" value="TreeGrafter"/>
</dbReference>
<evidence type="ECO:0000256" key="1">
    <source>
        <dbReference type="ARBA" id="ARBA00022962"/>
    </source>
</evidence>
<dbReference type="PROSITE" id="PS51273">
    <property type="entry name" value="GATASE_TYPE_1"/>
    <property type="match status" value="1"/>
</dbReference>
<dbReference type="Proteomes" id="UP000014975">
    <property type="component" value="Unassembled WGS sequence"/>
</dbReference>
<dbReference type="Pfam" id="PF00117">
    <property type="entry name" value="GATase"/>
    <property type="match status" value="1"/>
</dbReference>
<evidence type="ECO:0000313" key="4">
    <source>
        <dbReference type="Proteomes" id="UP000014975"/>
    </source>
</evidence>
<dbReference type="eggNOG" id="COG0512">
    <property type="taxonomic scope" value="Bacteria"/>
</dbReference>
<feature type="domain" description="Glutamine amidotransferase" evidence="2">
    <location>
        <begin position="4"/>
        <end position="167"/>
    </location>
</feature>
<dbReference type="PRINTS" id="PR00099">
    <property type="entry name" value="CPSGATASE"/>
</dbReference>
<dbReference type="PRINTS" id="PR00097">
    <property type="entry name" value="ANTSNTHASEII"/>
</dbReference>
<dbReference type="CDD" id="cd01743">
    <property type="entry name" value="GATase1_Anthranilate_Synthase"/>
    <property type="match status" value="1"/>
</dbReference>
<comment type="caution">
    <text evidence="3">The sequence shown here is derived from an EMBL/GenBank/DDBJ whole genome shotgun (WGS) entry which is preliminary data.</text>
</comment>
<protein>
    <submittedName>
        <fullName evidence="3">Glutamine amidotransferase type 1</fullName>
    </submittedName>
</protein>
<dbReference type="InterPro" id="IPR029062">
    <property type="entry name" value="Class_I_gatase-like"/>
</dbReference>
<dbReference type="GO" id="GO:0004049">
    <property type="term" value="F:anthranilate synthase activity"/>
    <property type="evidence" value="ECO:0007669"/>
    <property type="project" value="TreeGrafter"/>
</dbReference>
<dbReference type="GO" id="GO:0005829">
    <property type="term" value="C:cytosol"/>
    <property type="evidence" value="ECO:0007669"/>
    <property type="project" value="TreeGrafter"/>
</dbReference>
<keyword evidence="4" id="KW-1185">Reference proteome</keyword>
<dbReference type="PANTHER" id="PTHR43418:SF4">
    <property type="entry name" value="MULTIFUNCTIONAL TRYPTOPHAN BIOSYNTHESIS PROTEIN"/>
    <property type="match status" value="1"/>
</dbReference>
<dbReference type="PATRIC" id="fig|1121439.3.peg.52"/>